<proteinExistence type="predicted"/>
<accession>A0ABN2RPS9</accession>
<feature type="transmembrane region" description="Helical" evidence="1">
    <location>
        <begin position="38"/>
        <end position="59"/>
    </location>
</feature>
<dbReference type="RefSeq" id="WP_344424692.1">
    <property type="nucleotide sequence ID" value="NZ_BAAANN010000023.1"/>
</dbReference>
<protein>
    <recommendedName>
        <fullName evidence="4">DUF5808 domain-containing protein</fullName>
    </recommendedName>
</protein>
<gene>
    <name evidence="2" type="ORF">GCM10009754_54260</name>
</gene>
<sequence length="60" mass="6728">MARGGNGGLLGRWADWFEHRGVYVPGEDNRTVSPWRDFGWLMIAWLAGLGAFILFFALAT</sequence>
<dbReference type="EMBL" id="BAAANN010000023">
    <property type="protein sequence ID" value="GAA1972777.1"/>
    <property type="molecule type" value="Genomic_DNA"/>
</dbReference>
<dbReference type="Proteomes" id="UP001501116">
    <property type="component" value="Unassembled WGS sequence"/>
</dbReference>
<keyword evidence="1" id="KW-0472">Membrane</keyword>
<keyword evidence="1" id="KW-0812">Transmembrane</keyword>
<evidence type="ECO:0000313" key="2">
    <source>
        <dbReference type="EMBL" id="GAA1972777.1"/>
    </source>
</evidence>
<name>A0ABN2RPS9_9PSEU</name>
<evidence type="ECO:0000313" key="3">
    <source>
        <dbReference type="Proteomes" id="UP001501116"/>
    </source>
</evidence>
<reference evidence="2 3" key="1">
    <citation type="journal article" date="2019" name="Int. J. Syst. Evol. Microbiol.">
        <title>The Global Catalogue of Microorganisms (GCM) 10K type strain sequencing project: providing services to taxonomists for standard genome sequencing and annotation.</title>
        <authorList>
            <consortium name="The Broad Institute Genomics Platform"/>
            <consortium name="The Broad Institute Genome Sequencing Center for Infectious Disease"/>
            <person name="Wu L."/>
            <person name="Ma J."/>
        </authorList>
    </citation>
    <scope>NUCLEOTIDE SEQUENCE [LARGE SCALE GENOMIC DNA]</scope>
    <source>
        <strain evidence="2 3">JCM 14545</strain>
    </source>
</reference>
<keyword evidence="1" id="KW-1133">Transmembrane helix</keyword>
<evidence type="ECO:0008006" key="4">
    <source>
        <dbReference type="Google" id="ProtNLM"/>
    </source>
</evidence>
<organism evidence="2 3">
    <name type="scientific">Amycolatopsis minnesotensis</name>
    <dbReference type="NCBI Taxonomy" id="337894"/>
    <lineage>
        <taxon>Bacteria</taxon>
        <taxon>Bacillati</taxon>
        <taxon>Actinomycetota</taxon>
        <taxon>Actinomycetes</taxon>
        <taxon>Pseudonocardiales</taxon>
        <taxon>Pseudonocardiaceae</taxon>
        <taxon>Amycolatopsis</taxon>
    </lineage>
</organism>
<comment type="caution">
    <text evidence="2">The sequence shown here is derived from an EMBL/GenBank/DDBJ whole genome shotgun (WGS) entry which is preliminary data.</text>
</comment>
<keyword evidence="3" id="KW-1185">Reference proteome</keyword>
<evidence type="ECO:0000256" key="1">
    <source>
        <dbReference type="SAM" id="Phobius"/>
    </source>
</evidence>